<evidence type="ECO:0000256" key="2">
    <source>
        <dbReference type="ARBA" id="ARBA00010735"/>
    </source>
</evidence>
<feature type="transmembrane region" description="Helical" evidence="8">
    <location>
        <begin position="173"/>
        <end position="206"/>
    </location>
</feature>
<evidence type="ECO:0000256" key="8">
    <source>
        <dbReference type="SAM" id="Phobius"/>
    </source>
</evidence>
<dbReference type="AlphaFoldDB" id="A0A1G7XBH8"/>
<dbReference type="InterPro" id="IPR011606">
    <property type="entry name" value="Brnchd-chn_aa_trnsp_permease"/>
</dbReference>
<feature type="transmembrane region" description="Helical" evidence="8">
    <location>
        <begin position="137"/>
        <end position="161"/>
    </location>
</feature>
<protein>
    <submittedName>
        <fullName evidence="9">Predicted branched-chain amino acid permease (Azaleucine resistance)</fullName>
    </submittedName>
</protein>
<dbReference type="GO" id="GO:0005886">
    <property type="term" value="C:plasma membrane"/>
    <property type="evidence" value="ECO:0007669"/>
    <property type="project" value="UniProtKB-SubCell"/>
</dbReference>
<evidence type="ECO:0000313" key="9">
    <source>
        <dbReference type="EMBL" id="SDG81491.1"/>
    </source>
</evidence>
<keyword evidence="4" id="KW-1003">Cell membrane</keyword>
<evidence type="ECO:0000256" key="5">
    <source>
        <dbReference type="ARBA" id="ARBA00022692"/>
    </source>
</evidence>
<sequence length="256" mass="27430">MLASPSDLQRRAFREGLSDYSPALMAIFSWGLVTGMAMSKSVLTLPQALTMSLLCYAGSSQVAVLPLFAAKLPVWTVLLTAAMVNTRFVIFSAGLAPHFSYLPMWRRIVLGYFNGDVIYLLFQKKSFQTGYVPGKEAYFWGMASASWLSWQVSSILGILLASMIPDNWGLALAGTLVLIPVMVSAISSRSTLVAVLIAGVVALLAFDLPYRLALPLAVLTAIVAGSCTDLLIERADLRRIRNSAGDSGGGSRGGSQ</sequence>
<evidence type="ECO:0000256" key="1">
    <source>
        <dbReference type="ARBA" id="ARBA00004651"/>
    </source>
</evidence>
<feature type="transmembrane region" description="Helical" evidence="8">
    <location>
        <begin position="75"/>
        <end position="97"/>
    </location>
</feature>
<accession>A0A1G7XBH8</accession>
<dbReference type="RefSeq" id="WP_090685282.1">
    <property type="nucleotide sequence ID" value="NZ_CADERL010000001.1"/>
</dbReference>
<dbReference type="PANTHER" id="PTHR34979:SF1">
    <property type="entry name" value="INNER MEMBRANE PROTEIN YGAZ"/>
    <property type="match status" value="1"/>
</dbReference>
<comment type="similarity">
    <text evidence="2">Belongs to the AzlC family.</text>
</comment>
<proteinExistence type="inferred from homology"/>
<comment type="subcellular location">
    <subcellularLocation>
        <location evidence="1">Cell membrane</location>
        <topology evidence="1">Multi-pass membrane protein</topology>
    </subcellularLocation>
</comment>
<dbReference type="OrthoDB" id="9179311at2"/>
<keyword evidence="5 8" id="KW-0812">Transmembrane</keyword>
<keyword evidence="3" id="KW-0813">Transport</keyword>
<keyword evidence="7 8" id="KW-0472">Membrane</keyword>
<name>A0A1G7XBH8_9BURK</name>
<dbReference type="Proteomes" id="UP000199706">
    <property type="component" value="Unassembled WGS sequence"/>
</dbReference>
<evidence type="ECO:0000313" key="10">
    <source>
        <dbReference type="Proteomes" id="UP000199706"/>
    </source>
</evidence>
<keyword evidence="6 8" id="KW-1133">Transmembrane helix</keyword>
<organism evidence="9 10">
    <name type="scientific">Paraburkholderia phenazinium</name>
    <dbReference type="NCBI Taxonomy" id="60549"/>
    <lineage>
        <taxon>Bacteria</taxon>
        <taxon>Pseudomonadati</taxon>
        <taxon>Pseudomonadota</taxon>
        <taxon>Betaproteobacteria</taxon>
        <taxon>Burkholderiales</taxon>
        <taxon>Burkholderiaceae</taxon>
        <taxon>Paraburkholderia</taxon>
    </lineage>
</organism>
<evidence type="ECO:0000256" key="3">
    <source>
        <dbReference type="ARBA" id="ARBA00022448"/>
    </source>
</evidence>
<gene>
    <name evidence="9" type="ORF">SAMN05216466_105277</name>
</gene>
<evidence type="ECO:0000256" key="7">
    <source>
        <dbReference type="ARBA" id="ARBA00023136"/>
    </source>
</evidence>
<evidence type="ECO:0000256" key="6">
    <source>
        <dbReference type="ARBA" id="ARBA00022989"/>
    </source>
</evidence>
<dbReference type="EMBL" id="FNCJ01000005">
    <property type="protein sequence ID" value="SDG81491.1"/>
    <property type="molecule type" value="Genomic_DNA"/>
</dbReference>
<dbReference type="PANTHER" id="PTHR34979">
    <property type="entry name" value="INNER MEMBRANE PROTEIN YGAZ"/>
    <property type="match status" value="1"/>
</dbReference>
<feature type="transmembrane region" description="Helical" evidence="8">
    <location>
        <begin position="49"/>
        <end position="69"/>
    </location>
</feature>
<feature type="transmembrane region" description="Helical" evidence="8">
    <location>
        <begin position="20"/>
        <end position="37"/>
    </location>
</feature>
<dbReference type="Pfam" id="PF03591">
    <property type="entry name" value="AzlC"/>
    <property type="match status" value="1"/>
</dbReference>
<reference evidence="9 10" key="1">
    <citation type="submission" date="2016-10" db="EMBL/GenBank/DDBJ databases">
        <authorList>
            <person name="de Groot N.N."/>
        </authorList>
    </citation>
    <scope>NUCLEOTIDE SEQUENCE [LARGE SCALE GENOMIC DNA]</scope>
    <source>
        <strain evidence="9 10">LMG 2247</strain>
    </source>
</reference>
<evidence type="ECO:0000256" key="4">
    <source>
        <dbReference type="ARBA" id="ARBA00022475"/>
    </source>
</evidence>
<dbReference type="GO" id="GO:1903785">
    <property type="term" value="P:L-valine transmembrane transport"/>
    <property type="evidence" value="ECO:0007669"/>
    <property type="project" value="TreeGrafter"/>
</dbReference>